<organism evidence="1">
    <name type="scientific">hydrocarbon metagenome</name>
    <dbReference type="NCBI Taxonomy" id="938273"/>
    <lineage>
        <taxon>unclassified sequences</taxon>
        <taxon>metagenomes</taxon>
        <taxon>ecological metagenomes</taxon>
    </lineage>
</organism>
<dbReference type="SUPFAM" id="SSF53756">
    <property type="entry name" value="UDP-Glycosyltransferase/glycogen phosphorylase"/>
    <property type="match status" value="1"/>
</dbReference>
<name>A0A0W8FGX5_9ZZZZ</name>
<sequence length="354" mass="40907">MRIGIFLNTPAQVHFYGNIIKELKKRGHETFLLARNYGETLDLLKESNTPYYQYSRPPASKYGKMCRLPFDIFKAFAYLKKCDVDLVTGFGAYDAYTAALLKVPSIVFTDSEFTVNTTSYTIQYRLTEPFINVVITPESFRQDLGPKHVRVRSFKELAYLHPRYYTPDNSVYELLNIPEGDDYAVLRFNAFDAVHDLGINGFDSNAKIRLVDALREYGHVFISVEGSLPSALKPYVLNIPKKRIHDVLYYAKLLVTDTQTMATEAALLGTPTIRCNEFVGNNDMSNFIELEQKYRLMYNFAAPIESMQKATELIQQDGLKEEWRARREKLLAEKVNITDYMVSFFERYFDTMET</sequence>
<evidence type="ECO:0008006" key="2">
    <source>
        <dbReference type="Google" id="ProtNLM"/>
    </source>
</evidence>
<protein>
    <recommendedName>
        <fullName evidence="2">DUF354 domain-containing protein</fullName>
    </recommendedName>
</protein>
<dbReference type="Pfam" id="PF04007">
    <property type="entry name" value="DUF354"/>
    <property type="match status" value="1"/>
</dbReference>
<dbReference type="PANTHER" id="PTHR39662:SF1">
    <property type="entry name" value="DUF354 DOMAIN-CONTAINING PROTEIN"/>
    <property type="match status" value="1"/>
</dbReference>
<dbReference type="Gene3D" id="3.40.50.2000">
    <property type="entry name" value="Glycogen Phosphorylase B"/>
    <property type="match status" value="1"/>
</dbReference>
<comment type="caution">
    <text evidence="1">The sequence shown here is derived from an EMBL/GenBank/DDBJ whole genome shotgun (WGS) entry which is preliminary data.</text>
</comment>
<dbReference type="AlphaFoldDB" id="A0A0W8FGX5"/>
<dbReference type="PIRSF" id="PIRSF005357">
    <property type="entry name" value="UCP005357"/>
    <property type="match status" value="1"/>
</dbReference>
<evidence type="ECO:0000313" key="1">
    <source>
        <dbReference type="EMBL" id="KUG20128.1"/>
    </source>
</evidence>
<dbReference type="InterPro" id="IPR007152">
    <property type="entry name" value="DUF354"/>
</dbReference>
<dbReference type="PANTHER" id="PTHR39662">
    <property type="entry name" value="DUF354 DOMAIN-CONTAINING PROTEIN-RELATED"/>
    <property type="match status" value="1"/>
</dbReference>
<dbReference type="EMBL" id="LNQE01001222">
    <property type="protein sequence ID" value="KUG20128.1"/>
    <property type="molecule type" value="Genomic_DNA"/>
</dbReference>
<proteinExistence type="predicted"/>
<reference evidence="1" key="1">
    <citation type="journal article" date="2015" name="Proc. Natl. Acad. Sci. U.S.A.">
        <title>Networks of energetic and metabolic interactions define dynamics in microbial communities.</title>
        <authorList>
            <person name="Embree M."/>
            <person name="Liu J.K."/>
            <person name="Al-Bassam M.M."/>
            <person name="Zengler K."/>
        </authorList>
    </citation>
    <scope>NUCLEOTIDE SEQUENCE</scope>
</reference>
<gene>
    <name evidence="1" type="ORF">ASZ90_010137</name>
</gene>
<accession>A0A0W8FGX5</accession>